<feature type="domain" description="Exonuclease" evidence="4">
    <location>
        <begin position="167"/>
        <end position="333"/>
    </location>
</feature>
<keyword evidence="2" id="KW-0378">Hydrolase</keyword>
<keyword evidence="1" id="KW-0540">Nuclease</keyword>
<proteinExistence type="predicted"/>
<dbReference type="GO" id="GO:0005829">
    <property type="term" value="C:cytosol"/>
    <property type="evidence" value="ECO:0007669"/>
    <property type="project" value="TreeGrafter"/>
</dbReference>
<evidence type="ECO:0000256" key="3">
    <source>
        <dbReference type="ARBA" id="ARBA00022839"/>
    </source>
</evidence>
<keyword evidence="6" id="KW-1185">Reference proteome</keyword>
<dbReference type="InterPro" id="IPR012337">
    <property type="entry name" value="RNaseH-like_sf"/>
</dbReference>
<evidence type="ECO:0000259" key="4">
    <source>
        <dbReference type="SMART" id="SM00479"/>
    </source>
</evidence>
<dbReference type="OrthoDB" id="9803913at2"/>
<dbReference type="GO" id="GO:0008408">
    <property type="term" value="F:3'-5' exonuclease activity"/>
    <property type="evidence" value="ECO:0007669"/>
    <property type="project" value="TreeGrafter"/>
</dbReference>
<dbReference type="RefSeq" id="WP_091662066.1">
    <property type="nucleotide sequence ID" value="NZ_FONT01000005.1"/>
</dbReference>
<protein>
    <submittedName>
        <fullName evidence="5">Exonuclease</fullName>
    </submittedName>
</protein>
<dbReference type="STRING" id="930128.SAMN05192532_105107"/>
<dbReference type="CDD" id="cd06127">
    <property type="entry name" value="DEDDh"/>
    <property type="match status" value="1"/>
</dbReference>
<dbReference type="AlphaFoldDB" id="A0A1I2E5C5"/>
<dbReference type="Pfam" id="PF00929">
    <property type="entry name" value="RNase_T"/>
    <property type="match status" value="1"/>
</dbReference>
<organism evidence="5 6">
    <name type="scientific">Alteribacillus iranensis</name>
    <dbReference type="NCBI Taxonomy" id="930128"/>
    <lineage>
        <taxon>Bacteria</taxon>
        <taxon>Bacillati</taxon>
        <taxon>Bacillota</taxon>
        <taxon>Bacilli</taxon>
        <taxon>Bacillales</taxon>
        <taxon>Bacillaceae</taxon>
        <taxon>Alteribacillus</taxon>
    </lineage>
</organism>
<dbReference type="InterPro" id="IPR013520">
    <property type="entry name" value="Ribonucl_H"/>
</dbReference>
<dbReference type="SMART" id="SM00479">
    <property type="entry name" value="EXOIII"/>
    <property type="match status" value="1"/>
</dbReference>
<dbReference type="SUPFAM" id="SSF53098">
    <property type="entry name" value="Ribonuclease H-like"/>
    <property type="match status" value="1"/>
</dbReference>
<evidence type="ECO:0000256" key="1">
    <source>
        <dbReference type="ARBA" id="ARBA00022722"/>
    </source>
</evidence>
<dbReference type="PANTHER" id="PTHR30231">
    <property type="entry name" value="DNA POLYMERASE III SUBUNIT EPSILON"/>
    <property type="match status" value="1"/>
</dbReference>
<dbReference type="GO" id="GO:0003676">
    <property type="term" value="F:nucleic acid binding"/>
    <property type="evidence" value="ECO:0007669"/>
    <property type="project" value="InterPro"/>
</dbReference>
<evidence type="ECO:0000313" key="5">
    <source>
        <dbReference type="EMBL" id="SFE87927.1"/>
    </source>
</evidence>
<gene>
    <name evidence="5" type="ORF">SAMN05192532_105107</name>
</gene>
<dbReference type="InterPro" id="IPR036397">
    <property type="entry name" value="RNaseH_sf"/>
</dbReference>
<reference evidence="5 6" key="1">
    <citation type="submission" date="2016-10" db="EMBL/GenBank/DDBJ databases">
        <authorList>
            <person name="de Groot N.N."/>
        </authorList>
    </citation>
    <scope>NUCLEOTIDE SEQUENCE [LARGE SCALE GENOMIC DNA]</scope>
    <source>
        <strain evidence="5 6">DSM 23995</strain>
    </source>
</reference>
<sequence>MSSTSEHFQLLNSEIEKRHSFDDLENIIKLCKRGMEQLREDSNEITEIPRFLPCRDILIQSYAMLDQFDNARVTADEAYKAGTYHINVYQAVLKRIDEMEKVHYHMFACLQEDPGLPVDEVRERLQCDKKALEWYITNSKNIRKEWKEDSLFLHLSSEEHSVDPGMKAALVDVETTGLSKVKDEIVEIGVMFVRINRRNGELMEVIEELNELNEPSFPIPERVSNIHGIRDEDVKGKQITYKRFEKVFAQSDLIIAHNAGFDSGFIQRYFPSTQFKPWHCSVRGIQWKQYGFKTRKLVDLCHYHRITNHQTHRALDDVKLTLALLQKKNPWGDYYLKELLKRPIDFPLPQS</sequence>
<dbReference type="Gene3D" id="3.30.420.10">
    <property type="entry name" value="Ribonuclease H-like superfamily/Ribonuclease H"/>
    <property type="match status" value="1"/>
</dbReference>
<dbReference type="FunFam" id="3.30.420.10:FF:000045">
    <property type="entry name" value="3'-5' exonuclease DinG"/>
    <property type="match status" value="1"/>
</dbReference>
<dbReference type="GO" id="GO:0045004">
    <property type="term" value="P:DNA replication proofreading"/>
    <property type="evidence" value="ECO:0007669"/>
    <property type="project" value="TreeGrafter"/>
</dbReference>
<name>A0A1I2E5C5_9BACI</name>
<keyword evidence="3 5" id="KW-0269">Exonuclease</keyword>
<dbReference type="Proteomes" id="UP000199516">
    <property type="component" value="Unassembled WGS sequence"/>
</dbReference>
<dbReference type="EMBL" id="FONT01000005">
    <property type="protein sequence ID" value="SFE87927.1"/>
    <property type="molecule type" value="Genomic_DNA"/>
</dbReference>
<accession>A0A1I2E5C5</accession>
<evidence type="ECO:0000256" key="2">
    <source>
        <dbReference type="ARBA" id="ARBA00022801"/>
    </source>
</evidence>
<evidence type="ECO:0000313" key="6">
    <source>
        <dbReference type="Proteomes" id="UP000199516"/>
    </source>
</evidence>
<dbReference type="PANTHER" id="PTHR30231:SF37">
    <property type="entry name" value="EXODEOXYRIBONUCLEASE 10"/>
    <property type="match status" value="1"/>
</dbReference>